<accession>A0A7D5ZI66</accession>
<organism evidence="1 2">
    <name type="scientific">Chitinibacter fontanus</name>
    <dbReference type="NCBI Taxonomy" id="1737446"/>
    <lineage>
        <taxon>Bacteria</taxon>
        <taxon>Pseudomonadati</taxon>
        <taxon>Pseudomonadota</taxon>
        <taxon>Betaproteobacteria</taxon>
        <taxon>Neisseriales</taxon>
        <taxon>Chitinibacteraceae</taxon>
        <taxon>Chitinibacter</taxon>
    </lineage>
</organism>
<evidence type="ECO:0000313" key="1">
    <source>
        <dbReference type="EMBL" id="QLI82329.1"/>
    </source>
</evidence>
<dbReference type="EMBL" id="CP058952">
    <property type="protein sequence ID" value="QLI82329.1"/>
    <property type="molecule type" value="Genomic_DNA"/>
</dbReference>
<gene>
    <name evidence="1" type="ORF">HZU75_12790</name>
</gene>
<dbReference type="KEGG" id="cfon:HZU75_12790"/>
<dbReference type="AlphaFoldDB" id="A0A7D5ZI66"/>
<dbReference type="Proteomes" id="UP000510822">
    <property type="component" value="Chromosome"/>
</dbReference>
<evidence type="ECO:0000313" key="2">
    <source>
        <dbReference type="Proteomes" id="UP000510822"/>
    </source>
</evidence>
<sequence length="104" mass="11254">MNFAEQLATLPTVEHLSAIELLNGDEIVARIDNKPGQAGSVRVYHALYQEFGAISDIAAQKGLRIYAEHTLDAEKNPGNHPNIDRLFPIANGAPPLAVRLIAAE</sequence>
<reference evidence="1 2" key="1">
    <citation type="journal article" date="2016" name="Int. J. Syst. Evol. Microbiol.">
        <title>Chitinibacter fontanus sp. nov., isolated from a spring.</title>
        <authorList>
            <person name="Sheu S.Y."/>
            <person name="Li Y.S."/>
            <person name="Young C.C."/>
            <person name="Chen W.M."/>
        </authorList>
    </citation>
    <scope>NUCLEOTIDE SEQUENCE [LARGE SCALE GENOMIC DNA]</scope>
    <source>
        <strain evidence="1 2">STM-7</strain>
    </source>
</reference>
<name>A0A7D5ZI66_9NEIS</name>
<dbReference type="RefSeq" id="WP_180306410.1">
    <property type="nucleotide sequence ID" value="NZ_CP058952.1"/>
</dbReference>
<dbReference type="Pfam" id="PF10084">
    <property type="entry name" value="DUF2322"/>
    <property type="match status" value="1"/>
</dbReference>
<proteinExistence type="predicted"/>
<protein>
    <submittedName>
        <fullName evidence="1">DUF2322 family protein</fullName>
    </submittedName>
</protein>
<dbReference type="InterPro" id="IPR016755">
    <property type="entry name" value="UCP019302"/>
</dbReference>
<keyword evidence="2" id="KW-1185">Reference proteome</keyword>
<dbReference type="PIRSF" id="PIRSF019302">
    <property type="entry name" value="UCP019302"/>
    <property type="match status" value="1"/>
</dbReference>